<evidence type="ECO:0000259" key="1">
    <source>
        <dbReference type="Pfam" id="PF04296"/>
    </source>
</evidence>
<name>A0A3N1ZY40_9ACTN</name>
<dbReference type="InterPro" id="IPR007393">
    <property type="entry name" value="YlxR_dom"/>
</dbReference>
<sequence length="84" mass="9516">MSPQRTCIGCRLVCDQAALVRYVLVDGVVTRDARRRLPGRGVWLHDDQKCREPALRKGGFARGFRRRVSVPEDLFGPEPVRPEA</sequence>
<evidence type="ECO:0000313" key="2">
    <source>
        <dbReference type="EMBL" id="ROR55746.1"/>
    </source>
</evidence>
<dbReference type="Proteomes" id="UP000275749">
    <property type="component" value="Unassembled WGS sequence"/>
</dbReference>
<dbReference type="PANTHER" id="PTHR34215">
    <property type="entry name" value="BLL0784 PROTEIN"/>
    <property type="match status" value="1"/>
</dbReference>
<proteinExistence type="predicted"/>
<dbReference type="AlphaFoldDB" id="A0A3N1ZY40"/>
<dbReference type="Pfam" id="PF04296">
    <property type="entry name" value="YlxR"/>
    <property type="match status" value="1"/>
</dbReference>
<organism evidence="2 3">
    <name type="scientific">Luteococcus japonicus</name>
    <dbReference type="NCBI Taxonomy" id="33984"/>
    <lineage>
        <taxon>Bacteria</taxon>
        <taxon>Bacillati</taxon>
        <taxon>Actinomycetota</taxon>
        <taxon>Actinomycetes</taxon>
        <taxon>Propionibacteriales</taxon>
        <taxon>Propionibacteriaceae</taxon>
        <taxon>Luteococcus</taxon>
    </lineage>
</organism>
<dbReference type="InterPro" id="IPR035931">
    <property type="entry name" value="YlxR-like_sf"/>
</dbReference>
<comment type="caution">
    <text evidence="2">The sequence shown here is derived from an EMBL/GenBank/DDBJ whole genome shotgun (WGS) entry which is preliminary data.</text>
</comment>
<reference evidence="2 3" key="1">
    <citation type="submission" date="2018-11" db="EMBL/GenBank/DDBJ databases">
        <title>Sequencing the genomes of 1000 actinobacteria strains.</title>
        <authorList>
            <person name="Klenk H.-P."/>
        </authorList>
    </citation>
    <scope>NUCLEOTIDE SEQUENCE [LARGE SCALE GENOMIC DNA]</scope>
    <source>
        <strain evidence="2 3">DSM 10546</strain>
    </source>
</reference>
<protein>
    <submittedName>
        <fullName evidence="2">Putative RNA-binding protein YlxR (DUF448 family)</fullName>
    </submittedName>
</protein>
<evidence type="ECO:0000313" key="3">
    <source>
        <dbReference type="Proteomes" id="UP000275749"/>
    </source>
</evidence>
<dbReference type="PANTHER" id="PTHR34215:SF1">
    <property type="entry name" value="YLXR DOMAIN-CONTAINING PROTEIN"/>
    <property type="match status" value="1"/>
</dbReference>
<accession>A0A3N1ZY40</accession>
<feature type="domain" description="YlxR" evidence="1">
    <location>
        <begin position="5"/>
        <end position="72"/>
    </location>
</feature>
<dbReference type="EMBL" id="RKHG01000001">
    <property type="protein sequence ID" value="ROR55746.1"/>
    <property type="molecule type" value="Genomic_DNA"/>
</dbReference>
<dbReference type="Gene3D" id="3.30.1230.10">
    <property type="entry name" value="YlxR-like"/>
    <property type="match status" value="1"/>
</dbReference>
<dbReference type="RefSeq" id="WP_094764176.1">
    <property type="nucleotide sequence ID" value="NZ_RKHG01000001.1"/>
</dbReference>
<gene>
    <name evidence="2" type="ORF">EDD41_3026</name>
</gene>
<dbReference type="InterPro" id="IPR037465">
    <property type="entry name" value="YlxR"/>
</dbReference>
<dbReference type="SUPFAM" id="SSF64376">
    <property type="entry name" value="YlxR-like"/>
    <property type="match status" value="1"/>
</dbReference>